<name>A0ABM8AK00_9DEIO</name>
<dbReference type="Proteomes" id="UP001064971">
    <property type="component" value="Plasmid pDAETH-2"/>
</dbReference>
<dbReference type="GO" id="GO:0016740">
    <property type="term" value="F:transferase activity"/>
    <property type="evidence" value="ECO:0007669"/>
    <property type="project" value="UniProtKB-KW"/>
</dbReference>
<keyword evidence="2" id="KW-0808">Transferase</keyword>
<sequence length="392" mass="43434">MNILMAHNFYQQPGGEDQSFGAEAGVIESNGHQVIRHTVHNEVIERIGSAQAAMFTVWNSSSARTIARLIERNKVNIAHFQNTFPLISPAAYYAAQRKGATVIQSLRNYRLICANALLFRQGQICESCVGRAVPWAGIQKACYRGSRAGSAVVGTMLSSHRLLGTYQQQVDIYIAVSEFVKQKYVQAGFNPEQIVVKPNFVTPDPGMGQGSGQYALFVGRLSEEKGVATLLRAWATVGRHLPLRIVGDGPLEPAVQEATKQSSIEWLGRKSPQEVYDLMGQASVVVVPSEWYEPFGRVVVEAFAKGTPVIATSTGGITELVEHGRTGLLYPPGDAAALVQQVEWLCNHPESLAAMRYEARREYEAKYTAERNYQMLMDIYQLAIERNKERRK</sequence>
<evidence type="ECO:0000313" key="2">
    <source>
        <dbReference type="EMBL" id="BDP44146.1"/>
    </source>
</evidence>
<dbReference type="EMBL" id="AP026562">
    <property type="protein sequence ID" value="BDP44146.1"/>
    <property type="molecule type" value="Genomic_DNA"/>
</dbReference>
<dbReference type="Gene3D" id="3.40.50.2000">
    <property type="entry name" value="Glycogen Phosphorylase B"/>
    <property type="match status" value="2"/>
</dbReference>
<keyword evidence="3" id="KW-1185">Reference proteome</keyword>
<keyword evidence="2" id="KW-0614">Plasmid</keyword>
<geneLocation type="plasmid" evidence="2 3">
    <name>pDAETH-2</name>
</geneLocation>
<dbReference type="PANTHER" id="PTHR45947">
    <property type="entry name" value="SULFOQUINOVOSYL TRANSFERASE SQD2"/>
    <property type="match status" value="1"/>
</dbReference>
<feature type="domain" description="Glycosyl transferase family 1" evidence="1">
    <location>
        <begin position="213"/>
        <end position="361"/>
    </location>
</feature>
<evidence type="ECO:0000313" key="3">
    <source>
        <dbReference type="Proteomes" id="UP001064971"/>
    </source>
</evidence>
<proteinExistence type="predicted"/>
<dbReference type="PANTHER" id="PTHR45947:SF13">
    <property type="entry name" value="TRANSFERASE"/>
    <property type="match status" value="1"/>
</dbReference>
<dbReference type="Pfam" id="PF00534">
    <property type="entry name" value="Glycos_transf_1"/>
    <property type="match status" value="1"/>
</dbReference>
<evidence type="ECO:0000259" key="1">
    <source>
        <dbReference type="Pfam" id="PF00534"/>
    </source>
</evidence>
<reference evidence="2" key="1">
    <citation type="submission" date="2022-07" db="EMBL/GenBank/DDBJ databases">
        <title>Complete Genome Sequence of the Radioresistant Bacterium Deinococcus aetherius ST0316, Isolated from the Air Dust collected in Lower Stratosphere above Japan.</title>
        <authorList>
            <person name="Satoh K."/>
            <person name="Hagiwara K."/>
            <person name="Katsumata K."/>
            <person name="Kubo A."/>
            <person name="Yokobori S."/>
            <person name="Yamagishi A."/>
            <person name="Oono Y."/>
            <person name="Narumi I."/>
        </authorList>
    </citation>
    <scope>NUCLEOTIDE SEQUENCE</scope>
    <source>
        <strain evidence="2">ST0316</strain>
        <plasmid evidence="2">pDAETH-2</plasmid>
    </source>
</reference>
<dbReference type="InterPro" id="IPR001296">
    <property type="entry name" value="Glyco_trans_1"/>
</dbReference>
<organism evidence="2 3">
    <name type="scientific">Deinococcus aetherius</name>
    <dbReference type="NCBI Taxonomy" id="200252"/>
    <lineage>
        <taxon>Bacteria</taxon>
        <taxon>Thermotogati</taxon>
        <taxon>Deinococcota</taxon>
        <taxon>Deinococci</taxon>
        <taxon>Deinococcales</taxon>
        <taxon>Deinococcaceae</taxon>
        <taxon>Deinococcus</taxon>
    </lineage>
</organism>
<dbReference type="InterPro" id="IPR050194">
    <property type="entry name" value="Glycosyltransferase_grp1"/>
</dbReference>
<dbReference type="RefSeq" id="WP_264778502.1">
    <property type="nucleotide sequence ID" value="NZ_AP026562.1"/>
</dbReference>
<protein>
    <submittedName>
        <fullName evidence="2">Glycosyl transferase family 1</fullName>
    </submittedName>
</protein>
<accession>A0ABM8AK00</accession>
<dbReference type="SUPFAM" id="SSF53756">
    <property type="entry name" value="UDP-Glycosyltransferase/glycogen phosphorylase"/>
    <property type="match status" value="1"/>
</dbReference>
<gene>
    <name evidence="2" type="ORF">DAETH_41150</name>
</gene>